<reference evidence="1 2" key="1">
    <citation type="submission" date="2013-01" db="EMBL/GenBank/DDBJ databases">
        <title>The Genome Sequence of Clostridium colicanis 209318.</title>
        <authorList>
            <consortium name="The Broad Institute Genome Sequencing Platform"/>
            <person name="Earl A."/>
            <person name="Ward D."/>
            <person name="Feldgarden M."/>
            <person name="Gevers D."/>
            <person name="Courvalin P."/>
            <person name="Lambert T."/>
            <person name="Walker B."/>
            <person name="Young S.K."/>
            <person name="Zeng Q."/>
            <person name="Gargeya S."/>
            <person name="Fitzgerald M."/>
            <person name="Haas B."/>
            <person name="Abouelleil A."/>
            <person name="Alvarado L."/>
            <person name="Arachchi H.M."/>
            <person name="Berlin A.M."/>
            <person name="Chapman S.B."/>
            <person name="Dewar J."/>
            <person name="Goldberg J."/>
            <person name="Griggs A."/>
            <person name="Gujja S."/>
            <person name="Hansen M."/>
            <person name="Howarth C."/>
            <person name="Imamovic A."/>
            <person name="Larimer J."/>
            <person name="McCowan C."/>
            <person name="Murphy C."/>
            <person name="Neiman D."/>
            <person name="Pearson M."/>
            <person name="Priest M."/>
            <person name="Roberts A."/>
            <person name="Saif S."/>
            <person name="Shea T."/>
            <person name="Sisk P."/>
            <person name="Sykes S."/>
            <person name="Wortman J."/>
            <person name="Nusbaum C."/>
            <person name="Birren B."/>
        </authorList>
    </citation>
    <scope>NUCLEOTIDE SEQUENCE [LARGE SCALE GENOMIC DNA]</scope>
    <source>
        <strain evidence="1 2">209318</strain>
    </source>
</reference>
<dbReference type="PROSITE" id="PS51257">
    <property type="entry name" value="PROKAR_LIPOPROTEIN"/>
    <property type="match status" value="1"/>
</dbReference>
<comment type="caution">
    <text evidence="1">The sequence shown here is derived from an EMBL/GenBank/DDBJ whole genome shotgun (WGS) entry which is preliminary data.</text>
</comment>
<dbReference type="PATRIC" id="fig|999411.4.peg.2164"/>
<evidence type="ECO:0000313" key="1">
    <source>
        <dbReference type="EMBL" id="ENZ01032.1"/>
    </source>
</evidence>
<accession>N9XZK7</accession>
<dbReference type="EMBL" id="AGYT01000010">
    <property type="protein sequence ID" value="ENZ01032.1"/>
    <property type="molecule type" value="Genomic_DNA"/>
</dbReference>
<dbReference type="NCBIfam" id="TIGR02837">
    <property type="entry name" value="spore_II_R"/>
    <property type="match status" value="1"/>
</dbReference>
<dbReference type="Proteomes" id="UP000013097">
    <property type="component" value="Unassembled WGS sequence"/>
</dbReference>
<gene>
    <name evidence="1" type="ORF">HMPREF1092_02201</name>
</gene>
<protein>
    <submittedName>
        <fullName evidence="1">Stage II sporulation protein R</fullName>
    </submittedName>
</protein>
<evidence type="ECO:0000313" key="2">
    <source>
        <dbReference type="Proteomes" id="UP000013097"/>
    </source>
</evidence>
<dbReference type="RefSeq" id="WP_002598689.1">
    <property type="nucleotide sequence ID" value="NZ_KB850956.1"/>
</dbReference>
<keyword evidence="2" id="KW-1185">Reference proteome</keyword>
<organism evidence="1 2">
    <name type="scientific">Clostridium thermobutyricum</name>
    <dbReference type="NCBI Taxonomy" id="29372"/>
    <lineage>
        <taxon>Bacteria</taxon>
        <taxon>Bacillati</taxon>
        <taxon>Bacillota</taxon>
        <taxon>Clostridia</taxon>
        <taxon>Eubacteriales</taxon>
        <taxon>Clostridiaceae</taxon>
        <taxon>Clostridium</taxon>
    </lineage>
</organism>
<dbReference type="InterPro" id="IPR014202">
    <property type="entry name" value="Spore_II_R"/>
</dbReference>
<sequence>MRKLLGIVLIINLFALTGCAGNIKKVESDRGVTYSYEDVKDKLIRFHVLANSNSDEDQALKLKVKDNVIKYMEPILKKSESLEMTRDLLKENKDKVQAIAEKIIKEEGYDYKVSIELKKENFPEKIYGNIILPQGEYEAFRILIGDYKGENWWCVMFPPLCFTDVTKGELSYEETEKTMDSMIDGNVAYEEEEDVKVKVKIFEVIKELF</sequence>
<name>N9XZK7_9CLOT</name>
<dbReference type="AlphaFoldDB" id="N9XZK7"/>
<dbReference type="eggNOG" id="ENOG5031K93">
    <property type="taxonomic scope" value="Bacteria"/>
</dbReference>
<proteinExistence type="predicted"/>
<dbReference type="HOGENOM" id="CLU_069310_2_0_9"/>
<dbReference type="Pfam" id="PF09551">
    <property type="entry name" value="Spore_II_R"/>
    <property type="match status" value="1"/>
</dbReference>